<accession>A0A7Y7ZBH4</accession>
<dbReference type="RefSeq" id="WP_161872644.1">
    <property type="nucleotide sequence ID" value="NZ_JACARV010000043.1"/>
</dbReference>
<evidence type="ECO:0000313" key="4">
    <source>
        <dbReference type="Proteomes" id="UP000542695"/>
    </source>
</evidence>
<evidence type="ECO:0000256" key="1">
    <source>
        <dbReference type="SAM" id="MobiDB-lite"/>
    </source>
</evidence>
<name>A0A7Y7ZBH4_PSEPU</name>
<protein>
    <submittedName>
        <fullName evidence="3">OBAP family protein</fullName>
    </submittedName>
</protein>
<organism evidence="3 4">
    <name type="scientific">Pseudomonas putida</name>
    <name type="common">Arthrobacter siderocapsulatus</name>
    <dbReference type="NCBI Taxonomy" id="303"/>
    <lineage>
        <taxon>Bacteria</taxon>
        <taxon>Pseudomonadati</taxon>
        <taxon>Pseudomonadota</taxon>
        <taxon>Gammaproteobacteria</taxon>
        <taxon>Pseudomonadales</taxon>
        <taxon>Pseudomonadaceae</taxon>
        <taxon>Pseudomonas</taxon>
    </lineage>
</organism>
<feature type="region of interest" description="Disordered" evidence="1">
    <location>
        <begin position="239"/>
        <end position="267"/>
    </location>
</feature>
<dbReference type="AlphaFoldDB" id="A0A7Y7ZBH4"/>
<reference evidence="3 4" key="1">
    <citation type="submission" date="2020-04" db="EMBL/GenBank/DDBJ databases">
        <title>Molecular characterization of pseudomonads from Agaricus bisporus reveal novel blotch 2 pathogens in Western Europe.</title>
        <authorList>
            <person name="Taparia T."/>
            <person name="Krijger M."/>
            <person name="Haynes E."/>
            <person name="Elpinstone J.G."/>
            <person name="Noble R."/>
            <person name="Van Der Wolf J."/>
        </authorList>
    </citation>
    <scope>NUCLEOTIDE SEQUENCE [LARGE SCALE GENOMIC DNA]</scope>
    <source>
        <strain evidence="3 4">P7765</strain>
    </source>
</reference>
<dbReference type="EMBL" id="JACARV010000043">
    <property type="protein sequence ID" value="NWC81851.1"/>
    <property type="molecule type" value="Genomic_DNA"/>
</dbReference>
<dbReference type="PANTHER" id="PTHR31360">
    <property type="match status" value="1"/>
</dbReference>
<dbReference type="Pfam" id="PF06884">
    <property type="entry name" value="DUF1264"/>
    <property type="match status" value="1"/>
</dbReference>
<dbReference type="InterPro" id="IPR010686">
    <property type="entry name" value="OBAP-like"/>
</dbReference>
<proteinExistence type="predicted"/>
<evidence type="ECO:0000313" key="3">
    <source>
        <dbReference type="EMBL" id="NWC81851.1"/>
    </source>
</evidence>
<dbReference type="Proteomes" id="UP000542695">
    <property type="component" value="Unassembled WGS sequence"/>
</dbReference>
<feature type="chain" id="PRO_5030745766" evidence="2">
    <location>
        <begin position="25"/>
        <end position="267"/>
    </location>
</feature>
<gene>
    <name evidence="3" type="ORF">HX798_16360</name>
</gene>
<keyword evidence="2" id="KW-0732">Signal</keyword>
<evidence type="ECO:0000256" key="2">
    <source>
        <dbReference type="SAM" id="SignalP"/>
    </source>
</evidence>
<sequence length="267" mass="28803">MRALRAFYAVLPVACGLGLWGCSAATTKSPVEAPGRPATTGTQLLEAGAAVLQAKPPIDALNAYLNGFHFYNGQPDAQMEAHHYCAILNEDVIQCVIYDGNTQAAKIMGVEYIIDASLFAKLPAAEKPMWHSHGYEVSSGQLSAPAIPASAEHALMKRLAHTYGKTWHTWHTDQGKRLPLGVPQLMMGFTADGQADPSMVRQRNQRLQLDMRKSKALRADIPIPPADPAADGWQHGNIIQITDPTGQHDHAPAALPTTNDSNSRSSP</sequence>
<feature type="compositionally biased region" description="Polar residues" evidence="1">
    <location>
        <begin position="256"/>
        <end position="267"/>
    </location>
</feature>
<dbReference type="PANTHER" id="PTHR31360:SF0">
    <property type="entry name" value="OIL BODY-ASSOCIATED PROTEIN 1B"/>
    <property type="match status" value="1"/>
</dbReference>
<feature type="signal peptide" evidence="2">
    <location>
        <begin position="1"/>
        <end position="24"/>
    </location>
</feature>
<comment type="caution">
    <text evidence="3">The sequence shown here is derived from an EMBL/GenBank/DDBJ whole genome shotgun (WGS) entry which is preliminary data.</text>
</comment>